<keyword evidence="3" id="KW-0503">Monooxygenase</keyword>
<keyword evidence="2 3" id="KW-0408">Iron</keyword>
<evidence type="ECO:0000256" key="2">
    <source>
        <dbReference type="PIRSR" id="PIRSR602401-1"/>
    </source>
</evidence>
<comment type="caution">
    <text evidence="4">The sequence shown here is derived from an EMBL/GenBank/DDBJ whole genome shotgun (WGS) entry which is preliminary data.</text>
</comment>
<dbReference type="PRINTS" id="PR00385">
    <property type="entry name" value="P450"/>
</dbReference>
<dbReference type="InterPro" id="IPR001128">
    <property type="entry name" value="Cyt_P450"/>
</dbReference>
<gene>
    <name evidence="4" type="ORF">OXX778_LOCUS17511</name>
</gene>
<dbReference type="GO" id="GO:0006707">
    <property type="term" value="P:cholesterol catabolic process"/>
    <property type="evidence" value="ECO:0007669"/>
    <property type="project" value="InterPro"/>
</dbReference>
<proteinExistence type="inferred from homology"/>
<dbReference type="OrthoDB" id="1470350at2759"/>
<dbReference type="PANTHER" id="PTHR24293:SF0">
    <property type="entry name" value="CYP46A1 PROTEIN-RELATED"/>
    <property type="match status" value="1"/>
</dbReference>
<evidence type="ECO:0000256" key="3">
    <source>
        <dbReference type="RuleBase" id="RU000461"/>
    </source>
</evidence>
<dbReference type="InterPro" id="IPR002401">
    <property type="entry name" value="Cyt_P450_E_grp-I"/>
</dbReference>
<dbReference type="InterPro" id="IPR036396">
    <property type="entry name" value="Cyt_P450_sf"/>
</dbReference>
<protein>
    <recommendedName>
        <fullName evidence="6">Cytochrome p450</fullName>
    </recommendedName>
</protein>
<name>A0A814IF84_9BILA</name>
<dbReference type="InterPro" id="IPR017972">
    <property type="entry name" value="Cyt_P450_CS"/>
</dbReference>
<dbReference type="EMBL" id="CAJNOC010004497">
    <property type="protein sequence ID" value="CAF1023744.1"/>
    <property type="molecule type" value="Genomic_DNA"/>
</dbReference>
<keyword evidence="3" id="KW-0560">Oxidoreductase</keyword>
<evidence type="ECO:0000256" key="1">
    <source>
        <dbReference type="ARBA" id="ARBA00010617"/>
    </source>
</evidence>
<accession>A0A814IF84</accession>
<sequence>MNLKLVDILSNLKFSKLKILSILTGIGLGSIGFKTLQIYLRRRKYRHIPGPKTKGILGFYIGNIVDIINLPKDKIFHDLIIQWANEYGHVFKYQLMDKIVVFTLDPEAIREIFITQLFPKHPNVYGIIGFPLYSRFLGNGLVTDLDHSRWRHRRNLFNPSFHKKSLVGFMEEFNLKSKILMEKFRTLADGKQMISILDEFNNMTMDIIATVGFGMEIDSINKDNQLKNYVFEGLRGFNRALIDPTLKVTFSGWSFIRNYRRLVSNLRGLGKNQILSRIKLIQDGSYLIDDLLTIMLKNNQNEQFDLEILIDDFVTFFVAGQETTANLLAAVLLEIGQKQQIVKKIKDEIDLEIGQKVDLTLEDVNKLRYLGCVIKETLRKWSIVPFMSRMNNVPFKIKNYDIPIGSNIQVSSYVSGHFEEFFPNAELFDPERFYSNKHEIKNYTYMPFGLGARNCIGQNFGQAKAKVCLVKFFQNFEFELDPEQSFRPIQYSAISPASKTRCKLTIRNA</sequence>
<comment type="cofactor">
    <cofactor evidence="2">
        <name>heme</name>
        <dbReference type="ChEBI" id="CHEBI:30413"/>
    </cofactor>
</comment>
<dbReference type="Proteomes" id="UP000663879">
    <property type="component" value="Unassembled WGS sequence"/>
</dbReference>
<keyword evidence="2 3" id="KW-0349">Heme</keyword>
<dbReference type="AlphaFoldDB" id="A0A814IF84"/>
<feature type="binding site" description="axial binding residue" evidence="2">
    <location>
        <position position="455"/>
    </location>
    <ligand>
        <name>heme</name>
        <dbReference type="ChEBI" id="CHEBI:30413"/>
    </ligand>
    <ligandPart>
        <name>Fe</name>
        <dbReference type="ChEBI" id="CHEBI:18248"/>
    </ligandPart>
</feature>
<reference evidence="4" key="1">
    <citation type="submission" date="2021-02" db="EMBL/GenBank/DDBJ databases">
        <authorList>
            <person name="Nowell W R."/>
        </authorList>
    </citation>
    <scope>NUCLEOTIDE SEQUENCE</scope>
    <source>
        <strain evidence="4">Ploen Becks lab</strain>
    </source>
</reference>
<dbReference type="GO" id="GO:0033781">
    <property type="term" value="F:cholesterol 24-hydroxylase activity"/>
    <property type="evidence" value="ECO:0007669"/>
    <property type="project" value="InterPro"/>
</dbReference>
<evidence type="ECO:0008006" key="6">
    <source>
        <dbReference type="Google" id="ProtNLM"/>
    </source>
</evidence>
<dbReference type="PANTHER" id="PTHR24293">
    <property type="entry name" value="CYTOCHROME P450 FAMILY 46 SUBFAMILY A"/>
    <property type="match status" value="1"/>
</dbReference>
<dbReference type="InterPro" id="IPR039983">
    <property type="entry name" value="CYP46A1"/>
</dbReference>
<dbReference type="GO" id="GO:0005506">
    <property type="term" value="F:iron ion binding"/>
    <property type="evidence" value="ECO:0007669"/>
    <property type="project" value="InterPro"/>
</dbReference>
<dbReference type="Gene3D" id="1.10.630.10">
    <property type="entry name" value="Cytochrome P450"/>
    <property type="match status" value="1"/>
</dbReference>
<organism evidence="4 5">
    <name type="scientific">Brachionus calyciflorus</name>
    <dbReference type="NCBI Taxonomy" id="104777"/>
    <lineage>
        <taxon>Eukaryota</taxon>
        <taxon>Metazoa</taxon>
        <taxon>Spiralia</taxon>
        <taxon>Gnathifera</taxon>
        <taxon>Rotifera</taxon>
        <taxon>Eurotatoria</taxon>
        <taxon>Monogononta</taxon>
        <taxon>Pseudotrocha</taxon>
        <taxon>Ploima</taxon>
        <taxon>Brachionidae</taxon>
        <taxon>Brachionus</taxon>
    </lineage>
</organism>
<dbReference type="Pfam" id="PF00067">
    <property type="entry name" value="p450"/>
    <property type="match status" value="1"/>
</dbReference>
<dbReference type="CDD" id="cd20613">
    <property type="entry name" value="CYP46A1-like"/>
    <property type="match status" value="1"/>
</dbReference>
<keyword evidence="5" id="KW-1185">Reference proteome</keyword>
<dbReference type="PROSITE" id="PS00086">
    <property type="entry name" value="CYTOCHROME_P450"/>
    <property type="match status" value="1"/>
</dbReference>
<dbReference type="GO" id="GO:0020037">
    <property type="term" value="F:heme binding"/>
    <property type="evidence" value="ECO:0007669"/>
    <property type="project" value="InterPro"/>
</dbReference>
<comment type="similarity">
    <text evidence="1 3">Belongs to the cytochrome P450 family.</text>
</comment>
<dbReference type="SUPFAM" id="SSF48264">
    <property type="entry name" value="Cytochrome P450"/>
    <property type="match status" value="1"/>
</dbReference>
<dbReference type="PRINTS" id="PR00463">
    <property type="entry name" value="EP450I"/>
</dbReference>
<keyword evidence="2 3" id="KW-0479">Metal-binding</keyword>
<evidence type="ECO:0000313" key="5">
    <source>
        <dbReference type="Proteomes" id="UP000663879"/>
    </source>
</evidence>
<evidence type="ECO:0000313" key="4">
    <source>
        <dbReference type="EMBL" id="CAF1023744.1"/>
    </source>
</evidence>